<evidence type="ECO:0000313" key="3">
    <source>
        <dbReference type="EMBL" id="SDC22845.1"/>
    </source>
</evidence>
<name>A0A1G6JWT3_9BACI</name>
<dbReference type="AlphaFoldDB" id="A0A1G6JWT3"/>
<evidence type="ECO:0000256" key="2">
    <source>
        <dbReference type="SAM" id="Phobius"/>
    </source>
</evidence>
<keyword evidence="2" id="KW-1133">Transmembrane helix</keyword>
<keyword evidence="2" id="KW-0812">Transmembrane</keyword>
<proteinExistence type="predicted"/>
<gene>
    <name evidence="3" type="ORF">SAMN04487767_101530</name>
</gene>
<dbReference type="EMBL" id="FMZR01000001">
    <property type="protein sequence ID" value="SDC22845.1"/>
    <property type="molecule type" value="Genomic_DNA"/>
</dbReference>
<protein>
    <recommendedName>
        <fullName evidence="5">Phage protein</fullName>
    </recommendedName>
</protein>
<sequence length="121" mass="14308">MGSRQLGKGYENRKSDRKMERLKREMVKQKRKVAKGEPRKAVVFLNDSEQHLKDVMQENRDLQLEVDLYKSQVKVKDNYAKRVLKENNELREQIKNLRKKFLAVVVSYMVVAVIVSFVIAR</sequence>
<feature type="transmembrane region" description="Helical" evidence="2">
    <location>
        <begin position="101"/>
        <end position="120"/>
    </location>
</feature>
<evidence type="ECO:0000256" key="1">
    <source>
        <dbReference type="SAM" id="MobiDB-lite"/>
    </source>
</evidence>
<evidence type="ECO:0000313" key="4">
    <source>
        <dbReference type="Proteomes" id="UP000183507"/>
    </source>
</evidence>
<dbReference type="RefSeq" id="WP_074650630.1">
    <property type="nucleotide sequence ID" value="NZ_FMZR01000001.1"/>
</dbReference>
<keyword evidence="2" id="KW-0472">Membrane</keyword>
<organism evidence="3 4">
    <name type="scientific">Bacillus wiedmannii</name>
    <dbReference type="NCBI Taxonomy" id="1890302"/>
    <lineage>
        <taxon>Bacteria</taxon>
        <taxon>Bacillati</taxon>
        <taxon>Bacillota</taxon>
        <taxon>Bacilli</taxon>
        <taxon>Bacillales</taxon>
        <taxon>Bacillaceae</taxon>
        <taxon>Bacillus</taxon>
        <taxon>Bacillus cereus group</taxon>
    </lineage>
</organism>
<feature type="region of interest" description="Disordered" evidence="1">
    <location>
        <begin position="1"/>
        <end position="30"/>
    </location>
</feature>
<dbReference type="Proteomes" id="UP000183507">
    <property type="component" value="Unassembled WGS sequence"/>
</dbReference>
<evidence type="ECO:0008006" key="5">
    <source>
        <dbReference type="Google" id="ProtNLM"/>
    </source>
</evidence>
<feature type="compositionally biased region" description="Basic and acidic residues" evidence="1">
    <location>
        <begin position="10"/>
        <end position="30"/>
    </location>
</feature>
<accession>A0A1G6JWT3</accession>
<reference evidence="4" key="1">
    <citation type="submission" date="2016-10" db="EMBL/GenBank/DDBJ databases">
        <authorList>
            <person name="Varghese N."/>
        </authorList>
    </citation>
    <scope>NUCLEOTIDE SEQUENCE [LARGE SCALE GENOMIC DNA]</scope>
    <source>
        <strain evidence="4">KPR-7A</strain>
    </source>
</reference>